<evidence type="ECO:0000313" key="2">
    <source>
        <dbReference type="Proteomes" id="UP001153331"/>
    </source>
</evidence>
<evidence type="ECO:0000313" key="1">
    <source>
        <dbReference type="EMBL" id="KAJ8118813.1"/>
    </source>
</evidence>
<protein>
    <submittedName>
        <fullName evidence="1">Uncharacterized protein</fullName>
    </submittedName>
</protein>
<name>A0ACC2IUS3_9PLEO</name>
<dbReference type="Proteomes" id="UP001153331">
    <property type="component" value="Unassembled WGS sequence"/>
</dbReference>
<accession>A0ACC2IUS3</accession>
<organism evidence="1 2">
    <name type="scientific">Boeremia exigua</name>
    <dbReference type="NCBI Taxonomy" id="749465"/>
    <lineage>
        <taxon>Eukaryota</taxon>
        <taxon>Fungi</taxon>
        <taxon>Dikarya</taxon>
        <taxon>Ascomycota</taxon>
        <taxon>Pezizomycotina</taxon>
        <taxon>Dothideomycetes</taxon>
        <taxon>Pleosporomycetidae</taxon>
        <taxon>Pleosporales</taxon>
        <taxon>Pleosporineae</taxon>
        <taxon>Didymellaceae</taxon>
        <taxon>Boeremia</taxon>
    </lineage>
</organism>
<keyword evidence="2" id="KW-1185">Reference proteome</keyword>
<gene>
    <name evidence="1" type="ORF">OPT61_g282</name>
</gene>
<comment type="caution">
    <text evidence="1">The sequence shown here is derived from an EMBL/GenBank/DDBJ whole genome shotgun (WGS) entry which is preliminary data.</text>
</comment>
<reference evidence="1" key="1">
    <citation type="submission" date="2022-11" db="EMBL/GenBank/DDBJ databases">
        <title>Genome Sequence of Boeremia exigua.</title>
        <authorList>
            <person name="Buettner E."/>
        </authorList>
    </citation>
    <scope>NUCLEOTIDE SEQUENCE</scope>
    <source>
        <strain evidence="1">CU02</strain>
    </source>
</reference>
<sequence length="561" mass="63057">MGDATLAERPKPRAYKPKSRTGCKTCKIRKIKCDETKPNCTRCTSTGRTCDGYDIPVAPRRKSPSKPKPSTSPHLSTPDRDIVELAPETCSFSALSLLVPLLRLQSDEERISLQFYIKHAGPALAQSSNPAFWQRQVLQAAHQHASVQHCIIALGAMYRKFFESKSLYIDKDKADRHFHFALNQSNKAIYRLLHDRTESSKHGVANRVTAMTCCVLFGSMANLQRHQGAALNHLRSGIRMLKETRLQSYDDRNIHPVNINSLRSIFTGLDIQARSSINWSEIQNWEPVIPMMRALEPTDIDTNSPWALSELHCRVETLLNDTLAFNRGCVTRPFTDRDSIQHEHDSLVSRFQHITKTLDSLQSIELNIDPQHQNPSKTILLLAQTQHWLRSSIAPLKQHFDVTSPLSAVPYDAAQHFTDMMSHTVYLLSLMPSSMPVYSAAPGPLSALWVICTSAPTPCVALRKSALELMLKHPRREGLFDGRLVGKVGMVAWGLEQTAARKEMGLGEYVEGMEDLVVPEHLRFVFMDVEYAKDDERMARVKLANAVDLSNGVGTVLTVQY</sequence>
<dbReference type="EMBL" id="JAPHNI010000009">
    <property type="protein sequence ID" value="KAJ8118813.1"/>
    <property type="molecule type" value="Genomic_DNA"/>
</dbReference>
<proteinExistence type="predicted"/>